<accession>A0A1T3NX55</accession>
<evidence type="ECO:0000256" key="1">
    <source>
        <dbReference type="SAM" id="MobiDB-lite"/>
    </source>
</evidence>
<proteinExistence type="predicted"/>
<feature type="compositionally biased region" description="Polar residues" evidence="1">
    <location>
        <begin position="66"/>
        <end position="75"/>
    </location>
</feature>
<evidence type="ECO:0000313" key="2">
    <source>
        <dbReference type="EMBL" id="OPC81272.1"/>
    </source>
</evidence>
<gene>
    <name evidence="2" type="ORF">B4N89_10220</name>
</gene>
<dbReference type="Proteomes" id="UP000190037">
    <property type="component" value="Unassembled WGS sequence"/>
</dbReference>
<dbReference type="EMBL" id="MWQN01000001">
    <property type="protein sequence ID" value="OPC81272.1"/>
    <property type="molecule type" value="Genomic_DNA"/>
</dbReference>
<sequence>MRTVVSTGGRPQVVNRLRSPDWRSKSFSLARVRVDSMSHMACGRIRPIRIGAPYESKTSCEPMPTRRSSPNSLGQRGSAKHSLCGAATDRG</sequence>
<organism evidence="2 3">
    <name type="scientific">Embleya scabrispora</name>
    <dbReference type="NCBI Taxonomy" id="159449"/>
    <lineage>
        <taxon>Bacteria</taxon>
        <taxon>Bacillati</taxon>
        <taxon>Actinomycetota</taxon>
        <taxon>Actinomycetes</taxon>
        <taxon>Kitasatosporales</taxon>
        <taxon>Streptomycetaceae</taxon>
        <taxon>Embleya</taxon>
    </lineage>
</organism>
<evidence type="ECO:0000313" key="3">
    <source>
        <dbReference type="Proteomes" id="UP000190037"/>
    </source>
</evidence>
<comment type="caution">
    <text evidence="2">The sequence shown here is derived from an EMBL/GenBank/DDBJ whole genome shotgun (WGS) entry which is preliminary data.</text>
</comment>
<dbReference type="AlphaFoldDB" id="A0A1T3NX55"/>
<reference evidence="2 3" key="1">
    <citation type="submission" date="2017-03" db="EMBL/GenBank/DDBJ databases">
        <title>Draft genome sequence of Streptomyces scabrisporus NF3, endophyte isolated from Amphipterygium adstringens.</title>
        <authorList>
            <person name="Vazquez M."/>
            <person name="Ceapa C.D."/>
            <person name="Rodriguez Luna D."/>
            <person name="Sanchez Esquivel S."/>
        </authorList>
    </citation>
    <scope>NUCLEOTIDE SEQUENCE [LARGE SCALE GENOMIC DNA]</scope>
    <source>
        <strain evidence="2 3">NF3</strain>
    </source>
</reference>
<feature type="region of interest" description="Disordered" evidence="1">
    <location>
        <begin position="53"/>
        <end position="91"/>
    </location>
</feature>
<protein>
    <submittedName>
        <fullName evidence="2">Uncharacterized protein</fullName>
    </submittedName>
</protein>
<keyword evidence="3" id="KW-1185">Reference proteome</keyword>
<name>A0A1T3NX55_9ACTN</name>